<evidence type="ECO:0000313" key="1">
    <source>
        <dbReference type="EMBL" id="ODA34291.1"/>
    </source>
</evidence>
<dbReference type="Proteomes" id="UP000094936">
    <property type="component" value="Unassembled WGS sequence"/>
</dbReference>
<name>A0A1C3EM34_9GAMM</name>
<comment type="caution">
    <text evidence="1">The sequence shown here is derived from an EMBL/GenBank/DDBJ whole genome shotgun (WGS) entry which is preliminary data.</text>
</comment>
<accession>A0A1C3EM34</accession>
<dbReference type="EMBL" id="LYBM01000009">
    <property type="protein sequence ID" value="ODA34291.1"/>
    <property type="molecule type" value="Genomic_DNA"/>
</dbReference>
<reference evidence="1 2" key="1">
    <citation type="submission" date="2016-05" db="EMBL/GenBank/DDBJ databases">
        <title>Genomic Taxonomy of the Vibrionaceae.</title>
        <authorList>
            <person name="Gomez-Gil B."/>
            <person name="Enciso-Ibarra J."/>
        </authorList>
    </citation>
    <scope>NUCLEOTIDE SEQUENCE [LARGE SCALE GENOMIC DNA]</scope>
    <source>
        <strain evidence="1 2">CAIM 1920</strain>
    </source>
</reference>
<protein>
    <submittedName>
        <fullName evidence="1">Uncharacterized protein</fullName>
    </submittedName>
</protein>
<organism evidence="1 2">
    <name type="scientific">Veronia pacifica</name>
    <dbReference type="NCBI Taxonomy" id="1080227"/>
    <lineage>
        <taxon>Bacteria</taxon>
        <taxon>Pseudomonadati</taxon>
        <taxon>Pseudomonadota</taxon>
        <taxon>Gammaproteobacteria</taxon>
        <taxon>Vibrionales</taxon>
        <taxon>Vibrionaceae</taxon>
        <taxon>Veronia</taxon>
    </lineage>
</organism>
<sequence>MLPKRNGNELPKAETIKPASEQVFFQLIVHFFIDYFVTKKYYVCLSVEHHVNVISVMKNPSIIVCTSTF</sequence>
<evidence type="ECO:0000313" key="2">
    <source>
        <dbReference type="Proteomes" id="UP000094936"/>
    </source>
</evidence>
<proteinExistence type="predicted"/>
<dbReference type="AlphaFoldDB" id="A0A1C3EM34"/>
<keyword evidence="2" id="KW-1185">Reference proteome</keyword>
<gene>
    <name evidence="1" type="ORF">A8L45_07010</name>
</gene>
<dbReference type="STRING" id="1080227.A8L45_07010"/>